<gene>
    <name evidence="2" type="ORF">HEB94_005837</name>
</gene>
<accession>A0A927RBP7</accession>
<name>A0A927RBP7_9ACTN</name>
<reference evidence="2" key="1">
    <citation type="submission" date="2020-10" db="EMBL/GenBank/DDBJ databases">
        <title>Sequencing the genomes of 1000 actinobacteria strains.</title>
        <authorList>
            <person name="Klenk H.-P."/>
        </authorList>
    </citation>
    <scope>NUCLEOTIDE SEQUENCE</scope>
    <source>
        <strain evidence="2">DSM 45354</strain>
    </source>
</reference>
<dbReference type="AlphaFoldDB" id="A0A927RBP7"/>
<evidence type="ECO:0000256" key="1">
    <source>
        <dbReference type="SAM" id="MobiDB-lite"/>
    </source>
</evidence>
<dbReference type="EMBL" id="JADBEM010000001">
    <property type="protein sequence ID" value="MBE1608989.1"/>
    <property type="molecule type" value="Genomic_DNA"/>
</dbReference>
<proteinExistence type="predicted"/>
<evidence type="ECO:0000313" key="2">
    <source>
        <dbReference type="EMBL" id="MBE1608989.1"/>
    </source>
</evidence>
<feature type="region of interest" description="Disordered" evidence="1">
    <location>
        <begin position="262"/>
        <end position="282"/>
    </location>
</feature>
<protein>
    <submittedName>
        <fullName evidence="2">Uncharacterized protein</fullName>
    </submittedName>
</protein>
<comment type="caution">
    <text evidence="2">The sequence shown here is derived from an EMBL/GenBank/DDBJ whole genome shotgun (WGS) entry which is preliminary data.</text>
</comment>
<evidence type="ECO:0000313" key="3">
    <source>
        <dbReference type="Proteomes" id="UP000638648"/>
    </source>
</evidence>
<keyword evidence="3" id="KW-1185">Reference proteome</keyword>
<organism evidence="2 3">
    <name type="scientific">Actinopolymorpha pittospori</name>
    <dbReference type="NCBI Taxonomy" id="648752"/>
    <lineage>
        <taxon>Bacteria</taxon>
        <taxon>Bacillati</taxon>
        <taxon>Actinomycetota</taxon>
        <taxon>Actinomycetes</taxon>
        <taxon>Propionibacteriales</taxon>
        <taxon>Actinopolymorphaceae</taxon>
        <taxon>Actinopolymorpha</taxon>
    </lineage>
</organism>
<dbReference type="Proteomes" id="UP000638648">
    <property type="component" value="Unassembled WGS sequence"/>
</dbReference>
<dbReference type="RefSeq" id="WP_192752654.1">
    <property type="nucleotide sequence ID" value="NZ_BAABJL010000273.1"/>
</dbReference>
<sequence length="282" mass="30807">MTDSSSDREARVAEYRRQVTAAADALAAAIRTEVADGGEVISHMLATVAANLGGMHKLTEKRPGSWEADYVDRFLGSTVGPQGKYLLEYRTEPIEVVACVPAMLADLDIDGLYDDSVLLIGQAEAAVLGPDPDDAAKAALAERLEHIERLILRLREADYAAYRAAFEEQLRVAGRHLFDQEHLSEDVSVSIRFVDGPRSEEATGAGEDVGSIEYRLWETARANTAPPGFTEPLSQLRGQLDDLLRQSGRLPHQRVPELAQLLRGMPEPEERPAGNPQLSEAP</sequence>